<keyword evidence="8 9" id="KW-0472">Membrane</keyword>
<organism evidence="10 11">
    <name type="scientific">Aeoliella mucimassa</name>
    <dbReference type="NCBI Taxonomy" id="2527972"/>
    <lineage>
        <taxon>Bacteria</taxon>
        <taxon>Pseudomonadati</taxon>
        <taxon>Planctomycetota</taxon>
        <taxon>Planctomycetia</taxon>
        <taxon>Pirellulales</taxon>
        <taxon>Lacipirellulaceae</taxon>
        <taxon>Aeoliella</taxon>
    </lineage>
</organism>
<proteinExistence type="inferred from homology"/>
<dbReference type="InterPro" id="IPR012902">
    <property type="entry name" value="N_methyl_site"/>
</dbReference>
<dbReference type="EMBL" id="CP036278">
    <property type="protein sequence ID" value="QDU55445.1"/>
    <property type="molecule type" value="Genomic_DNA"/>
</dbReference>
<keyword evidence="4" id="KW-0488">Methylation</keyword>
<gene>
    <name evidence="10" type="ORF">Pan181_16340</name>
</gene>
<dbReference type="GO" id="GO:0015627">
    <property type="term" value="C:type II protein secretion system complex"/>
    <property type="evidence" value="ECO:0007669"/>
    <property type="project" value="InterPro"/>
</dbReference>
<dbReference type="PANTHER" id="PTHR38779">
    <property type="entry name" value="TYPE II SECRETION SYSTEM PROTEIN I-RELATED"/>
    <property type="match status" value="1"/>
</dbReference>
<name>A0A518AL33_9BACT</name>
<evidence type="ECO:0000256" key="6">
    <source>
        <dbReference type="ARBA" id="ARBA00022692"/>
    </source>
</evidence>
<protein>
    <recommendedName>
        <fullName evidence="12">Prepilin-type N-terminal cleavage/methylation domain-containing protein</fullName>
    </recommendedName>
</protein>
<evidence type="ECO:0000256" key="3">
    <source>
        <dbReference type="ARBA" id="ARBA00022475"/>
    </source>
</evidence>
<keyword evidence="7 9" id="KW-1133">Transmembrane helix</keyword>
<dbReference type="Proteomes" id="UP000315750">
    <property type="component" value="Chromosome"/>
</dbReference>
<dbReference type="RefSeq" id="WP_197529025.1">
    <property type="nucleotide sequence ID" value="NZ_CP036278.1"/>
</dbReference>
<keyword evidence="3" id="KW-1003">Cell membrane</keyword>
<evidence type="ECO:0000313" key="10">
    <source>
        <dbReference type="EMBL" id="QDU55445.1"/>
    </source>
</evidence>
<sequence>MHQRSPSTSNGFTLIEVILALAILAISLTMISKLVETSFDNANNASDRLEARMVAQSIIDQIKCGALEPENLGPIQLNADEALAAWYTQVVVEPVNTDAGSIDMLLQVRVYVSRDADFNQPACELVRWFQSPAFKEELALMESAAATSASSSSTSTETEEE</sequence>
<dbReference type="InterPro" id="IPR010052">
    <property type="entry name" value="T2SS_protein-GspI"/>
</dbReference>
<evidence type="ECO:0000256" key="2">
    <source>
        <dbReference type="ARBA" id="ARBA00008358"/>
    </source>
</evidence>
<dbReference type="KEGG" id="amuc:Pan181_16340"/>
<evidence type="ECO:0008006" key="12">
    <source>
        <dbReference type="Google" id="ProtNLM"/>
    </source>
</evidence>
<reference evidence="10 11" key="1">
    <citation type="submission" date="2019-02" db="EMBL/GenBank/DDBJ databases">
        <title>Deep-cultivation of Planctomycetes and their phenomic and genomic characterization uncovers novel biology.</title>
        <authorList>
            <person name="Wiegand S."/>
            <person name="Jogler M."/>
            <person name="Boedeker C."/>
            <person name="Pinto D."/>
            <person name="Vollmers J."/>
            <person name="Rivas-Marin E."/>
            <person name="Kohn T."/>
            <person name="Peeters S.H."/>
            <person name="Heuer A."/>
            <person name="Rast P."/>
            <person name="Oberbeckmann S."/>
            <person name="Bunk B."/>
            <person name="Jeske O."/>
            <person name="Meyerdierks A."/>
            <person name="Storesund J.E."/>
            <person name="Kallscheuer N."/>
            <person name="Luecker S."/>
            <person name="Lage O.M."/>
            <person name="Pohl T."/>
            <person name="Merkel B.J."/>
            <person name="Hornburger P."/>
            <person name="Mueller R.-W."/>
            <person name="Bruemmer F."/>
            <person name="Labrenz M."/>
            <person name="Spormann A.M."/>
            <person name="Op den Camp H."/>
            <person name="Overmann J."/>
            <person name="Amann R."/>
            <person name="Jetten M.S.M."/>
            <person name="Mascher T."/>
            <person name="Medema M.H."/>
            <person name="Devos D.P."/>
            <person name="Kaster A.-K."/>
            <person name="Ovreas L."/>
            <person name="Rohde M."/>
            <person name="Galperin M.Y."/>
            <person name="Jogler C."/>
        </authorList>
    </citation>
    <scope>NUCLEOTIDE SEQUENCE [LARGE SCALE GENOMIC DNA]</scope>
    <source>
        <strain evidence="10 11">Pan181</strain>
    </source>
</reference>
<dbReference type="PANTHER" id="PTHR38779:SF2">
    <property type="entry name" value="TYPE II SECRETION SYSTEM PROTEIN I-RELATED"/>
    <property type="match status" value="1"/>
</dbReference>
<dbReference type="Pfam" id="PF07963">
    <property type="entry name" value="N_methyl"/>
    <property type="match status" value="1"/>
</dbReference>
<keyword evidence="11" id="KW-1185">Reference proteome</keyword>
<evidence type="ECO:0000256" key="5">
    <source>
        <dbReference type="ARBA" id="ARBA00022519"/>
    </source>
</evidence>
<evidence type="ECO:0000256" key="7">
    <source>
        <dbReference type="ARBA" id="ARBA00022989"/>
    </source>
</evidence>
<evidence type="ECO:0000256" key="4">
    <source>
        <dbReference type="ARBA" id="ARBA00022481"/>
    </source>
</evidence>
<accession>A0A518AL33</accession>
<feature type="transmembrane region" description="Helical" evidence="9">
    <location>
        <begin position="12"/>
        <end position="31"/>
    </location>
</feature>
<comment type="similarity">
    <text evidence="2">Belongs to the GSP I family.</text>
</comment>
<comment type="subcellular location">
    <subcellularLocation>
        <location evidence="1">Cell inner membrane</location>
        <topology evidence="1">Single-pass membrane protein</topology>
    </subcellularLocation>
</comment>
<evidence type="ECO:0000256" key="9">
    <source>
        <dbReference type="SAM" id="Phobius"/>
    </source>
</evidence>
<dbReference type="AlphaFoldDB" id="A0A518AL33"/>
<evidence type="ECO:0000256" key="8">
    <source>
        <dbReference type="ARBA" id="ARBA00023136"/>
    </source>
</evidence>
<dbReference type="NCBIfam" id="TIGR02532">
    <property type="entry name" value="IV_pilin_GFxxxE"/>
    <property type="match status" value="1"/>
</dbReference>
<evidence type="ECO:0000313" key="11">
    <source>
        <dbReference type="Proteomes" id="UP000315750"/>
    </source>
</evidence>
<evidence type="ECO:0000256" key="1">
    <source>
        <dbReference type="ARBA" id="ARBA00004377"/>
    </source>
</evidence>
<keyword evidence="6 9" id="KW-0812">Transmembrane</keyword>
<dbReference type="GO" id="GO:0005886">
    <property type="term" value="C:plasma membrane"/>
    <property type="evidence" value="ECO:0007669"/>
    <property type="project" value="UniProtKB-SubCell"/>
</dbReference>
<keyword evidence="5" id="KW-0997">Cell inner membrane</keyword>
<dbReference type="GO" id="GO:0015628">
    <property type="term" value="P:protein secretion by the type II secretion system"/>
    <property type="evidence" value="ECO:0007669"/>
    <property type="project" value="InterPro"/>
</dbReference>